<keyword evidence="19" id="KW-1185">Reference proteome</keyword>
<dbReference type="SUPFAM" id="SSF56935">
    <property type="entry name" value="Porins"/>
    <property type="match status" value="1"/>
</dbReference>
<evidence type="ECO:0000313" key="19">
    <source>
        <dbReference type="Proteomes" id="UP001596542"/>
    </source>
</evidence>
<evidence type="ECO:0000259" key="17">
    <source>
        <dbReference type="Pfam" id="PF07715"/>
    </source>
</evidence>
<evidence type="ECO:0000313" key="18">
    <source>
        <dbReference type="EMBL" id="MFC7288861.1"/>
    </source>
</evidence>
<dbReference type="PROSITE" id="PS52016">
    <property type="entry name" value="TONB_DEPENDENT_REC_3"/>
    <property type="match status" value="1"/>
</dbReference>
<keyword evidence="4 14" id="KW-1134">Transmembrane beta strand</keyword>
<dbReference type="Gene3D" id="2.40.170.20">
    <property type="entry name" value="TonB-dependent receptor, beta-barrel domain"/>
    <property type="match status" value="1"/>
</dbReference>
<dbReference type="InterPro" id="IPR000531">
    <property type="entry name" value="Beta-barrel_TonB"/>
</dbReference>
<organism evidence="18 19">
    <name type="scientific">Herminiimonas glaciei</name>
    <dbReference type="NCBI Taxonomy" id="523788"/>
    <lineage>
        <taxon>Bacteria</taxon>
        <taxon>Pseudomonadati</taxon>
        <taxon>Pseudomonadota</taxon>
        <taxon>Betaproteobacteria</taxon>
        <taxon>Burkholderiales</taxon>
        <taxon>Oxalobacteraceae</taxon>
        <taxon>Herminiimonas</taxon>
    </lineage>
</organism>
<dbReference type="Proteomes" id="UP001596542">
    <property type="component" value="Unassembled WGS sequence"/>
</dbReference>
<evidence type="ECO:0000256" key="5">
    <source>
        <dbReference type="ARBA" id="ARBA00022496"/>
    </source>
</evidence>
<dbReference type="RefSeq" id="WP_382272259.1">
    <property type="nucleotide sequence ID" value="NZ_JBHTBU010000002.1"/>
</dbReference>
<evidence type="ECO:0000256" key="2">
    <source>
        <dbReference type="ARBA" id="ARBA00009810"/>
    </source>
</evidence>
<keyword evidence="9" id="KW-0406">Ion transport</keyword>
<keyword evidence="12 18" id="KW-0675">Receptor</keyword>
<name>A0ABW2ICP6_9BURK</name>
<evidence type="ECO:0000256" key="3">
    <source>
        <dbReference type="ARBA" id="ARBA00022448"/>
    </source>
</evidence>
<dbReference type="InterPro" id="IPR039426">
    <property type="entry name" value="TonB-dep_rcpt-like"/>
</dbReference>
<dbReference type="PANTHER" id="PTHR32552">
    <property type="entry name" value="FERRICHROME IRON RECEPTOR-RELATED"/>
    <property type="match status" value="1"/>
</dbReference>
<dbReference type="InterPro" id="IPR012910">
    <property type="entry name" value="Plug_dom"/>
</dbReference>
<evidence type="ECO:0000256" key="14">
    <source>
        <dbReference type="PROSITE-ProRule" id="PRU01360"/>
    </source>
</evidence>
<sequence>MDRRYTKIAATLFATFSTQALVQQAQAQSTPEASVLPEIKVTETTGSDFKADNASSTKFTAPILDTPKSITVITSEVMSQTGSTTLVEALRTTPGITFGAGEGGNPVGDRPFIRGFDAQSSTYVDGMRDLGSQSREIFNLESVEVIRGSSSAYGGGGSAGGSLNLVSKAPLKEELRAGSVALGTDNYKRVTADGNFVLSDTMAFRLNAMYHDQDVAGRDAISNSRWGIAPSLTFGMNTPTRVNLSYYHMQSDDIPDSGIPYNNPTLGRGDGSPVNVNRNNFYGLVNRDFRKTKADIFTARVDHDISSTLHLRNTTRFSKSSNDYIWTQPDDSKGNIYDGMVWRRVNSRVSEAKSLQNQTELFGEVLTGSVKHRFSTGVELSREEGTRDSYLVNTKAGGTAGTGCAAGSGGAVFNYNCTSLYNPNPFDPWTGYIARANKPTDATNTAISVYAFDTIELNKQWSVNAGIRYDKYRATSEQAGYPAVAAGASPTGVAINAVTASNLKNKSDFFNYQAGVVYKPTENSSVYASYATSSTPVGISNGDGSSEGGTLSTAIQNLDPERSKTYEIGTKWDVLDKKMLLTAAIFRTEKVNARVTAPDGTTQLAGNYTVDGVELGVAGNLTKNWQVFGGYTFLDSKIVDGGQTNIGTTAAPIYVPSTSNGKQFANIPRSSYSLWTTYAVMPKFTVGAGAFYTSRVYGNTTNTKWVPSYTRFDAMASYVIDKNITLQLNVQNLTDKVYFNQAYSSHYASIAPGRSAILALNVKY</sequence>
<accession>A0ABW2ICP6</accession>
<keyword evidence="5" id="KW-0410">Iron transport</keyword>
<dbReference type="Pfam" id="PF00593">
    <property type="entry name" value="TonB_dep_Rec_b-barrel"/>
    <property type="match status" value="1"/>
</dbReference>
<evidence type="ECO:0000256" key="12">
    <source>
        <dbReference type="ARBA" id="ARBA00023170"/>
    </source>
</evidence>
<evidence type="ECO:0000256" key="1">
    <source>
        <dbReference type="ARBA" id="ARBA00004571"/>
    </source>
</evidence>
<evidence type="ECO:0000256" key="6">
    <source>
        <dbReference type="ARBA" id="ARBA00022692"/>
    </source>
</evidence>
<comment type="caution">
    <text evidence="18">The sequence shown here is derived from an EMBL/GenBank/DDBJ whole genome shotgun (WGS) entry which is preliminary data.</text>
</comment>
<comment type="similarity">
    <text evidence="2 14 15">Belongs to the TonB-dependent receptor family.</text>
</comment>
<evidence type="ECO:0000256" key="10">
    <source>
        <dbReference type="ARBA" id="ARBA00023077"/>
    </source>
</evidence>
<evidence type="ECO:0000256" key="13">
    <source>
        <dbReference type="ARBA" id="ARBA00023237"/>
    </source>
</evidence>
<dbReference type="Gene3D" id="2.170.130.10">
    <property type="entry name" value="TonB-dependent receptor, plug domain"/>
    <property type="match status" value="1"/>
</dbReference>
<evidence type="ECO:0000256" key="7">
    <source>
        <dbReference type="ARBA" id="ARBA00022729"/>
    </source>
</evidence>
<keyword evidence="7" id="KW-0732">Signal</keyword>
<dbReference type="InterPro" id="IPR010105">
    <property type="entry name" value="TonB_sidphr_rcpt"/>
</dbReference>
<dbReference type="Pfam" id="PF07715">
    <property type="entry name" value="Plug"/>
    <property type="match status" value="1"/>
</dbReference>
<dbReference type="PANTHER" id="PTHR32552:SF89">
    <property type="entry name" value="CATECHOLATE SIDEROPHORE RECEPTOR FIU"/>
    <property type="match status" value="1"/>
</dbReference>
<protein>
    <submittedName>
        <fullName evidence="18">TonB-dependent receptor</fullName>
    </submittedName>
</protein>
<evidence type="ECO:0000259" key="16">
    <source>
        <dbReference type="Pfam" id="PF00593"/>
    </source>
</evidence>
<dbReference type="InterPro" id="IPR036942">
    <property type="entry name" value="Beta-barrel_TonB_sf"/>
</dbReference>
<keyword evidence="11 14" id="KW-0472">Membrane</keyword>
<keyword evidence="6 14" id="KW-0812">Transmembrane</keyword>
<keyword evidence="10 15" id="KW-0798">TonB box</keyword>
<evidence type="ECO:0000256" key="8">
    <source>
        <dbReference type="ARBA" id="ARBA00023004"/>
    </source>
</evidence>
<feature type="domain" description="TonB-dependent receptor plug" evidence="17">
    <location>
        <begin position="63"/>
        <end position="161"/>
    </location>
</feature>
<dbReference type="NCBIfam" id="TIGR01783">
    <property type="entry name" value="TonB-siderophor"/>
    <property type="match status" value="1"/>
</dbReference>
<dbReference type="EMBL" id="JBHTBU010000002">
    <property type="protein sequence ID" value="MFC7288861.1"/>
    <property type="molecule type" value="Genomic_DNA"/>
</dbReference>
<keyword evidence="8" id="KW-0408">Iron</keyword>
<dbReference type="InterPro" id="IPR037066">
    <property type="entry name" value="Plug_dom_sf"/>
</dbReference>
<evidence type="ECO:0000256" key="9">
    <source>
        <dbReference type="ARBA" id="ARBA00023065"/>
    </source>
</evidence>
<gene>
    <name evidence="18" type="ORF">ACFQPC_12485</name>
</gene>
<feature type="domain" description="TonB-dependent receptor-like beta-barrel" evidence="16">
    <location>
        <begin position="248"/>
        <end position="733"/>
    </location>
</feature>
<evidence type="ECO:0000256" key="4">
    <source>
        <dbReference type="ARBA" id="ARBA00022452"/>
    </source>
</evidence>
<dbReference type="CDD" id="cd01347">
    <property type="entry name" value="ligand_gated_channel"/>
    <property type="match status" value="1"/>
</dbReference>
<evidence type="ECO:0000256" key="11">
    <source>
        <dbReference type="ARBA" id="ARBA00023136"/>
    </source>
</evidence>
<comment type="subcellular location">
    <subcellularLocation>
        <location evidence="1 14">Cell outer membrane</location>
        <topology evidence="1 14">Multi-pass membrane protein</topology>
    </subcellularLocation>
</comment>
<evidence type="ECO:0000256" key="15">
    <source>
        <dbReference type="RuleBase" id="RU003357"/>
    </source>
</evidence>
<reference evidence="19" key="1">
    <citation type="journal article" date="2019" name="Int. J. Syst. Evol. Microbiol.">
        <title>The Global Catalogue of Microorganisms (GCM) 10K type strain sequencing project: providing services to taxonomists for standard genome sequencing and annotation.</title>
        <authorList>
            <consortium name="The Broad Institute Genomics Platform"/>
            <consortium name="The Broad Institute Genome Sequencing Center for Infectious Disease"/>
            <person name="Wu L."/>
            <person name="Ma J."/>
        </authorList>
    </citation>
    <scope>NUCLEOTIDE SEQUENCE [LARGE SCALE GENOMIC DNA]</scope>
    <source>
        <strain evidence="19">KACC 12508</strain>
    </source>
</reference>
<keyword evidence="13 14" id="KW-0998">Cell outer membrane</keyword>
<keyword evidence="3 14" id="KW-0813">Transport</keyword>
<proteinExistence type="inferred from homology"/>